<organism evidence="2 3">
    <name type="scientific">Plectus sambesii</name>
    <dbReference type="NCBI Taxonomy" id="2011161"/>
    <lineage>
        <taxon>Eukaryota</taxon>
        <taxon>Metazoa</taxon>
        <taxon>Ecdysozoa</taxon>
        <taxon>Nematoda</taxon>
        <taxon>Chromadorea</taxon>
        <taxon>Plectida</taxon>
        <taxon>Plectina</taxon>
        <taxon>Plectoidea</taxon>
        <taxon>Plectidae</taxon>
        <taxon>Plectus</taxon>
    </lineage>
</organism>
<name>A0A914W510_9BILA</name>
<feature type="compositionally biased region" description="Polar residues" evidence="1">
    <location>
        <begin position="17"/>
        <end position="29"/>
    </location>
</feature>
<evidence type="ECO:0000256" key="1">
    <source>
        <dbReference type="SAM" id="MobiDB-lite"/>
    </source>
</evidence>
<feature type="region of interest" description="Disordered" evidence="1">
    <location>
        <begin position="14"/>
        <end position="52"/>
    </location>
</feature>
<reference evidence="3" key="1">
    <citation type="submission" date="2022-11" db="UniProtKB">
        <authorList>
            <consortium name="WormBaseParasite"/>
        </authorList>
    </citation>
    <scope>IDENTIFICATION</scope>
</reference>
<evidence type="ECO:0000313" key="3">
    <source>
        <dbReference type="WBParaSite" id="PSAMB.scaffold319size56836.g4713.t1"/>
    </source>
</evidence>
<accession>A0A914W510</accession>
<dbReference type="AlphaFoldDB" id="A0A914W510"/>
<sequence>MNYACALRRAVGGRSRLTVNDQPTTSLPRQRQHTRANDRPTSPVRPYRPALHPPAYESTAYHNFPQRPLVAATVNYDKVWQYPNVSYATKRSQIRKDIIARESLIIRQSLVHR</sequence>
<dbReference type="Proteomes" id="UP000887566">
    <property type="component" value="Unplaced"/>
</dbReference>
<keyword evidence="2" id="KW-1185">Reference proteome</keyword>
<proteinExistence type="predicted"/>
<protein>
    <submittedName>
        <fullName evidence="3">Uncharacterized protein</fullName>
    </submittedName>
</protein>
<evidence type="ECO:0000313" key="2">
    <source>
        <dbReference type="Proteomes" id="UP000887566"/>
    </source>
</evidence>
<dbReference type="WBParaSite" id="PSAMB.scaffold319size56836.g4713.t1">
    <property type="protein sequence ID" value="PSAMB.scaffold319size56836.g4713.t1"/>
    <property type="gene ID" value="PSAMB.scaffold319size56836.g4713"/>
</dbReference>